<dbReference type="Pfam" id="PF12833">
    <property type="entry name" value="HTH_18"/>
    <property type="match status" value="1"/>
</dbReference>
<feature type="transmembrane region" description="Helical" evidence="4">
    <location>
        <begin position="91"/>
        <end position="108"/>
    </location>
</feature>
<dbReference type="GO" id="GO:0043565">
    <property type="term" value="F:sequence-specific DNA binding"/>
    <property type="evidence" value="ECO:0007669"/>
    <property type="project" value="InterPro"/>
</dbReference>
<evidence type="ECO:0000256" key="4">
    <source>
        <dbReference type="SAM" id="Phobius"/>
    </source>
</evidence>
<keyword evidence="4" id="KW-1133">Transmembrane helix</keyword>
<name>A0A4Q8QGF0_9FLAO</name>
<feature type="transmembrane region" description="Helical" evidence="4">
    <location>
        <begin position="296"/>
        <end position="313"/>
    </location>
</feature>
<keyword evidence="4" id="KW-0472">Membrane</keyword>
<sequence length="452" mass="51438">MGKRLLVICLMLASVWTYPIQKGHPATLENTMYRCPPCGCAQDTHLFAEPGLCPECQMQLVPTSSGFSETVDTTIAPFLEAGMLGQLYTKLIYPVFAMGILLSLFFLLKSFKGKSLSVFLAGIILVISLYGFKNQLYAVNYSLTNSYKSLFIPISFILLLGPLIWLYVKSLLENPFKWKPTYWFHFVPAAISFLYYTFLLVAPEHMKLQFMFSPFEVQYSHGEQILAVLLGLIYIFLSYRLFQSWKKELPSKNATLVSWAIRFLAGTTLSFVVWGAMIFINYWIYDFGVATVSYNPLWLVFALVLLWLGAEVFSNSKFFLLNKGITTVNGSMAMTSEDLSILKNKLHHVMENQKVYLDTNLSLDRLAHALDLNPKQLSALLNGILGISFYDFVNQYRVNEVTDKLKDRDNRKLTIEAIANQSGFKSKSSFNAAFRKQLGMTPREFIRQELGS</sequence>
<feature type="transmembrane region" description="Helical" evidence="4">
    <location>
        <begin position="180"/>
        <end position="202"/>
    </location>
</feature>
<protein>
    <submittedName>
        <fullName evidence="6">AraC family transcriptional regulator</fullName>
    </submittedName>
</protein>
<dbReference type="PANTHER" id="PTHR43280">
    <property type="entry name" value="ARAC-FAMILY TRANSCRIPTIONAL REGULATOR"/>
    <property type="match status" value="1"/>
</dbReference>
<dbReference type="AlphaFoldDB" id="A0A4Q8QGF0"/>
<evidence type="ECO:0000313" key="7">
    <source>
        <dbReference type="Proteomes" id="UP000291981"/>
    </source>
</evidence>
<keyword evidence="2" id="KW-0238">DNA-binding</keyword>
<comment type="caution">
    <text evidence="6">The sequence shown here is derived from an EMBL/GenBank/DDBJ whole genome shotgun (WGS) entry which is preliminary data.</text>
</comment>
<feature type="domain" description="HTH araC/xylS-type" evidence="5">
    <location>
        <begin position="347"/>
        <end position="448"/>
    </location>
</feature>
<organism evidence="6 7">
    <name type="scientific">Flagellimonas allohymeniacidonis</name>
    <dbReference type="NCBI Taxonomy" id="2517819"/>
    <lineage>
        <taxon>Bacteria</taxon>
        <taxon>Pseudomonadati</taxon>
        <taxon>Bacteroidota</taxon>
        <taxon>Flavobacteriia</taxon>
        <taxon>Flavobacteriales</taxon>
        <taxon>Flavobacteriaceae</taxon>
        <taxon>Flagellimonas</taxon>
    </lineage>
</organism>
<dbReference type="InterPro" id="IPR009057">
    <property type="entry name" value="Homeodomain-like_sf"/>
</dbReference>
<accession>A0A4Q8QGF0</accession>
<proteinExistence type="predicted"/>
<keyword evidence="7" id="KW-1185">Reference proteome</keyword>
<dbReference type="PROSITE" id="PS00041">
    <property type="entry name" value="HTH_ARAC_FAMILY_1"/>
    <property type="match status" value="1"/>
</dbReference>
<keyword evidence="4" id="KW-0812">Transmembrane</keyword>
<evidence type="ECO:0000256" key="1">
    <source>
        <dbReference type="ARBA" id="ARBA00023015"/>
    </source>
</evidence>
<dbReference type="Proteomes" id="UP000291981">
    <property type="component" value="Unassembled WGS sequence"/>
</dbReference>
<feature type="transmembrane region" description="Helical" evidence="4">
    <location>
        <begin position="115"/>
        <end position="132"/>
    </location>
</feature>
<evidence type="ECO:0000313" key="6">
    <source>
        <dbReference type="EMBL" id="TAI48807.1"/>
    </source>
</evidence>
<dbReference type="GO" id="GO:0003700">
    <property type="term" value="F:DNA-binding transcription factor activity"/>
    <property type="evidence" value="ECO:0007669"/>
    <property type="project" value="InterPro"/>
</dbReference>
<evidence type="ECO:0000259" key="5">
    <source>
        <dbReference type="PROSITE" id="PS01124"/>
    </source>
</evidence>
<feature type="transmembrane region" description="Helical" evidence="4">
    <location>
        <begin position="222"/>
        <end position="242"/>
    </location>
</feature>
<feature type="transmembrane region" description="Helical" evidence="4">
    <location>
        <begin position="263"/>
        <end position="284"/>
    </location>
</feature>
<dbReference type="PROSITE" id="PS01124">
    <property type="entry name" value="HTH_ARAC_FAMILY_2"/>
    <property type="match status" value="1"/>
</dbReference>
<dbReference type="EMBL" id="SGIU01000001">
    <property type="protein sequence ID" value="TAI48807.1"/>
    <property type="molecule type" value="Genomic_DNA"/>
</dbReference>
<reference evidence="6 7" key="1">
    <citation type="submission" date="2019-02" db="EMBL/GenBank/DDBJ databases">
        <title>Draft genome sequence of Muricauda sp. 176CP4-71.</title>
        <authorList>
            <person name="Park J.-S."/>
        </authorList>
    </citation>
    <scope>NUCLEOTIDE SEQUENCE [LARGE SCALE GENOMIC DNA]</scope>
    <source>
        <strain evidence="6 7">176CP4-71</strain>
    </source>
</reference>
<dbReference type="SMART" id="SM00342">
    <property type="entry name" value="HTH_ARAC"/>
    <property type="match status" value="1"/>
</dbReference>
<evidence type="ECO:0000256" key="3">
    <source>
        <dbReference type="ARBA" id="ARBA00023163"/>
    </source>
</evidence>
<gene>
    <name evidence="6" type="ORF">EW142_03140</name>
</gene>
<dbReference type="Gene3D" id="1.10.10.60">
    <property type="entry name" value="Homeodomain-like"/>
    <property type="match status" value="2"/>
</dbReference>
<keyword evidence="3" id="KW-0804">Transcription</keyword>
<dbReference type="OrthoDB" id="9779074at2"/>
<dbReference type="InterPro" id="IPR018060">
    <property type="entry name" value="HTH_AraC"/>
</dbReference>
<feature type="transmembrane region" description="Helical" evidence="4">
    <location>
        <begin position="147"/>
        <end position="168"/>
    </location>
</feature>
<dbReference type="InterPro" id="IPR018062">
    <property type="entry name" value="HTH_AraC-typ_CS"/>
</dbReference>
<keyword evidence="1" id="KW-0805">Transcription regulation</keyword>
<dbReference type="RefSeq" id="WP_130609525.1">
    <property type="nucleotide sequence ID" value="NZ_SGIU01000001.1"/>
</dbReference>
<evidence type="ECO:0000256" key="2">
    <source>
        <dbReference type="ARBA" id="ARBA00023125"/>
    </source>
</evidence>
<dbReference type="PANTHER" id="PTHR43280:SF29">
    <property type="entry name" value="ARAC-FAMILY TRANSCRIPTIONAL REGULATOR"/>
    <property type="match status" value="1"/>
</dbReference>
<dbReference type="SUPFAM" id="SSF46689">
    <property type="entry name" value="Homeodomain-like"/>
    <property type="match status" value="1"/>
</dbReference>